<dbReference type="RefSeq" id="WP_141412939.1">
    <property type="nucleotide sequence ID" value="NZ_AP019735.1"/>
</dbReference>
<dbReference type="KEGG" id="acou:A5CBH24_18260"/>
<evidence type="ECO:0000313" key="2">
    <source>
        <dbReference type="Proteomes" id="UP000318946"/>
    </source>
</evidence>
<keyword evidence="2" id="KW-1185">Reference proteome</keyword>
<dbReference type="AlphaFoldDB" id="A0A4Y1WTT2"/>
<dbReference type="EMBL" id="AP019735">
    <property type="protein sequence ID" value="BBL04513.1"/>
    <property type="molecule type" value="Genomic_DNA"/>
</dbReference>
<proteinExistence type="predicted"/>
<dbReference type="Proteomes" id="UP000318946">
    <property type="component" value="Chromosome"/>
</dbReference>
<gene>
    <name evidence="1" type="ORF">A5CBH24_18260</name>
</gene>
<name>A0A4Y1WTT2_9BACT</name>
<dbReference type="OrthoDB" id="1001488at2"/>
<accession>A0A4Y1WTT2</accession>
<organism evidence="1 2">
    <name type="scientific">Alistipes communis</name>
    <dbReference type="NCBI Taxonomy" id="2585118"/>
    <lineage>
        <taxon>Bacteria</taxon>
        <taxon>Pseudomonadati</taxon>
        <taxon>Bacteroidota</taxon>
        <taxon>Bacteroidia</taxon>
        <taxon>Bacteroidales</taxon>
        <taxon>Rikenellaceae</taxon>
        <taxon>Alistipes</taxon>
    </lineage>
</organism>
<evidence type="ECO:0000313" key="1">
    <source>
        <dbReference type="EMBL" id="BBL04513.1"/>
    </source>
</evidence>
<protein>
    <submittedName>
        <fullName evidence="1">Uncharacterized protein</fullName>
    </submittedName>
</protein>
<sequence>MFQVSSELYDEIAIRLREAFGGGGFYSGSVECAVGETLCRLTASLVLYRSDDRWPEGCRRRLTDVVPVWWEFHTVTADGEVLNDFSFAELRPCLLV</sequence>
<reference evidence="2" key="1">
    <citation type="submission" date="2019-06" db="EMBL/GenBank/DDBJ databases">
        <title>Alistipes onderdonkii subsp. vulgaris subsp. nov., Alistipes dispar sp. nov. and Alistipes communis sp. nov., isolated from human faeces, and creation of Alistipes onderdonkii subsp. onderdonkii subsp. nov.</title>
        <authorList>
            <person name="Sakamoto M."/>
            <person name="Ikeyama N."/>
            <person name="Ogata Y."/>
            <person name="Suda W."/>
            <person name="Iino T."/>
            <person name="Hattori M."/>
            <person name="Ohkuma M."/>
        </authorList>
    </citation>
    <scope>NUCLEOTIDE SEQUENCE [LARGE SCALE GENOMIC DNA]</scope>
    <source>
        <strain evidence="2">5CBH24</strain>
    </source>
</reference>
<dbReference type="GeneID" id="78342544"/>